<comment type="pathway">
    <text evidence="3">Porphyrin-containing compound metabolism; protoporphyrin-IX biosynthesis; 5-aminolevulinate from L-glutamyl-tRNA(Glu): step 2/2.</text>
</comment>
<feature type="region of interest" description="Disordered" evidence="9">
    <location>
        <begin position="429"/>
        <end position="450"/>
    </location>
</feature>
<evidence type="ECO:0000256" key="7">
    <source>
        <dbReference type="ARBA" id="ARBA00023244"/>
    </source>
</evidence>
<comment type="cofactor">
    <cofactor evidence="2 8">
        <name>pyridoxal 5'-phosphate</name>
        <dbReference type="ChEBI" id="CHEBI:597326"/>
    </cofactor>
</comment>
<keyword evidence="5 8" id="KW-0663">Pyridoxal phosphate</keyword>
<dbReference type="HAMAP" id="MF_00375">
    <property type="entry name" value="HemL_aminotrans_3"/>
    <property type="match status" value="1"/>
</dbReference>
<keyword evidence="7 8" id="KW-0627">Porphyrin biosynthesis</keyword>
<comment type="subcellular location">
    <subcellularLocation>
        <location evidence="8">Cytoplasm</location>
    </subcellularLocation>
</comment>
<keyword evidence="8" id="KW-0963">Cytoplasm</keyword>
<comment type="subunit">
    <text evidence="8">Homodimer.</text>
</comment>
<protein>
    <recommendedName>
        <fullName evidence="8">Glutamate-1-semialdehyde 2,1-aminomutase</fullName>
        <shortName evidence="8">GSA</shortName>
        <ecNumber evidence="8">5.4.3.8</ecNumber>
    </recommendedName>
    <alternativeName>
        <fullName evidence="8">Glutamate-1-semialdehyde aminotransferase</fullName>
        <shortName evidence="8">GSA-AT</shortName>
    </alternativeName>
</protein>
<dbReference type="AlphaFoldDB" id="A0A2Y9BST0"/>
<dbReference type="UniPathway" id="UPA00251">
    <property type="reaction ID" value="UER00317"/>
</dbReference>
<dbReference type="Proteomes" id="UP000250028">
    <property type="component" value="Unassembled WGS sequence"/>
</dbReference>
<evidence type="ECO:0000313" key="10">
    <source>
        <dbReference type="EMBL" id="SSA32852.1"/>
    </source>
</evidence>
<dbReference type="NCBIfam" id="TIGR00713">
    <property type="entry name" value="hemL"/>
    <property type="match status" value="1"/>
</dbReference>
<dbReference type="Gene3D" id="3.90.1150.10">
    <property type="entry name" value="Aspartate Aminotransferase, domain 1"/>
    <property type="match status" value="1"/>
</dbReference>
<evidence type="ECO:0000256" key="2">
    <source>
        <dbReference type="ARBA" id="ARBA00001933"/>
    </source>
</evidence>
<reference evidence="11" key="1">
    <citation type="submission" date="2016-10" db="EMBL/GenBank/DDBJ databases">
        <authorList>
            <person name="Varghese N."/>
            <person name="Submissions S."/>
        </authorList>
    </citation>
    <scope>NUCLEOTIDE SEQUENCE [LARGE SCALE GENOMIC DNA]</scope>
    <source>
        <strain evidence="11">DSM 22951</strain>
    </source>
</reference>
<evidence type="ECO:0000256" key="8">
    <source>
        <dbReference type="HAMAP-Rule" id="MF_00375"/>
    </source>
</evidence>
<dbReference type="GO" id="GO:0005737">
    <property type="term" value="C:cytoplasm"/>
    <property type="evidence" value="ECO:0007669"/>
    <property type="project" value="UniProtKB-SubCell"/>
</dbReference>
<dbReference type="GO" id="GO:0042286">
    <property type="term" value="F:glutamate-1-semialdehyde 2,1-aminomutase activity"/>
    <property type="evidence" value="ECO:0007669"/>
    <property type="project" value="UniProtKB-UniRule"/>
</dbReference>
<gene>
    <name evidence="8" type="primary">hemL</name>
    <name evidence="10" type="ORF">SAMN04489750_0117</name>
</gene>
<dbReference type="PANTHER" id="PTHR43713:SF3">
    <property type="entry name" value="GLUTAMATE-1-SEMIALDEHYDE 2,1-AMINOMUTASE 1, CHLOROPLASTIC-RELATED"/>
    <property type="match status" value="1"/>
</dbReference>
<keyword evidence="11" id="KW-1185">Reference proteome</keyword>
<evidence type="ECO:0000313" key="11">
    <source>
        <dbReference type="Proteomes" id="UP000250028"/>
    </source>
</evidence>
<dbReference type="InterPro" id="IPR015424">
    <property type="entry name" value="PyrdxlP-dep_Trfase"/>
</dbReference>
<dbReference type="PROSITE" id="PS00600">
    <property type="entry name" value="AA_TRANSFER_CLASS_3"/>
    <property type="match status" value="1"/>
</dbReference>
<dbReference type="EC" id="5.4.3.8" evidence="8"/>
<dbReference type="GO" id="GO:0008483">
    <property type="term" value="F:transaminase activity"/>
    <property type="evidence" value="ECO:0007669"/>
    <property type="project" value="InterPro"/>
</dbReference>
<dbReference type="GO" id="GO:0030170">
    <property type="term" value="F:pyridoxal phosphate binding"/>
    <property type="evidence" value="ECO:0007669"/>
    <property type="project" value="InterPro"/>
</dbReference>
<dbReference type="CDD" id="cd00610">
    <property type="entry name" value="OAT_like"/>
    <property type="match status" value="1"/>
</dbReference>
<keyword evidence="6 8" id="KW-0413">Isomerase</keyword>
<comment type="catalytic activity">
    <reaction evidence="1 8">
        <text>(S)-4-amino-5-oxopentanoate = 5-aminolevulinate</text>
        <dbReference type="Rhea" id="RHEA:14265"/>
        <dbReference type="ChEBI" id="CHEBI:57501"/>
        <dbReference type="ChEBI" id="CHEBI:356416"/>
        <dbReference type="EC" id="5.4.3.8"/>
    </reaction>
</comment>
<evidence type="ECO:0000256" key="4">
    <source>
        <dbReference type="ARBA" id="ARBA00008981"/>
    </source>
</evidence>
<dbReference type="SUPFAM" id="SSF53383">
    <property type="entry name" value="PLP-dependent transferases"/>
    <property type="match status" value="1"/>
</dbReference>
<dbReference type="Pfam" id="PF00202">
    <property type="entry name" value="Aminotran_3"/>
    <property type="match status" value="1"/>
</dbReference>
<comment type="similarity">
    <text evidence="4 8">Belongs to the class-III pyridoxal-phosphate-dependent aminotransferase family. HemL subfamily.</text>
</comment>
<feature type="modified residue" description="N6-(pyridoxal phosphate)lysine" evidence="8">
    <location>
        <position position="267"/>
    </location>
</feature>
<accession>A0A2Y9BST0</accession>
<dbReference type="FunFam" id="3.40.640.10:FF:000021">
    <property type="entry name" value="Glutamate-1-semialdehyde 2,1-aminomutase"/>
    <property type="match status" value="1"/>
</dbReference>
<dbReference type="NCBIfam" id="NF000818">
    <property type="entry name" value="PRK00062.1"/>
    <property type="match status" value="1"/>
</dbReference>
<proteinExistence type="inferred from homology"/>
<evidence type="ECO:0000256" key="9">
    <source>
        <dbReference type="SAM" id="MobiDB-lite"/>
    </source>
</evidence>
<dbReference type="InterPro" id="IPR015421">
    <property type="entry name" value="PyrdxlP-dep_Trfase_major"/>
</dbReference>
<dbReference type="InterPro" id="IPR004639">
    <property type="entry name" value="4pyrrol_synth_GluAld_NH2Trfase"/>
</dbReference>
<evidence type="ECO:0000256" key="1">
    <source>
        <dbReference type="ARBA" id="ARBA00001579"/>
    </source>
</evidence>
<organism evidence="10 11">
    <name type="scientific">Branchiibius hedensis</name>
    <dbReference type="NCBI Taxonomy" id="672460"/>
    <lineage>
        <taxon>Bacteria</taxon>
        <taxon>Bacillati</taxon>
        <taxon>Actinomycetota</taxon>
        <taxon>Actinomycetes</taxon>
        <taxon>Micrococcales</taxon>
        <taxon>Dermacoccaceae</taxon>
        <taxon>Branchiibius</taxon>
    </lineage>
</organism>
<sequence length="450" mass="46951">MITSGSDDLMQRARRVIPGGVNSPVRAFRGVGGSPRFIASASGPYLRDVDGNEYVDLICSWGPMILGHAHPQVEAAVRDAAAKGFSFGTPSENEVALAEEIVARVEPLEQVRLVSSGTEATMSALRLARGYTGRSAVVKFAGCYHGHVDALLAAAGSGVATFALPDSAGVPDSAAHETIVLPYNDIDALRAAFEQHGDRIAAVITEASPGNMGVVPPLPGFTQALRDITTEYGALLISDEVMTGFRCSKAGWFGLEGVVPDLFTFGKVMGGGFPAAAFGGPAQIMERLAPDGPVYQAGTLSGNPVATAAGLATLRGCTDEVYARLEVVSHAIADGAANALSAAGVPHTIQWAGSMFSVFFRDEEVRNYDDARAQDTEAFGRFFHSMLEQGVHLPPSAFEVWFVGAAHDDAAVQKILDALPDAARAAAQGDHVSHAVTDSGVTDADETLPA</sequence>
<dbReference type="InterPro" id="IPR049704">
    <property type="entry name" value="Aminotrans_3_PPA_site"/>
</dbReference>
<evidence type="ECO:0000256" key="3">
    <source>
        <dbReference type="ARBA" id="ARBA00004819"/>
    </source>
</evidence>
<dbReference type="Gene3D" id="3.40.640.10">
    <property type="entry name" value="Type I PLP-dependent aspartate aminotransferase-like (Major domain)"/>
    <property type="match status" value="1"/>
</dbReference>
<dbReference type="GO" id="GO:0006782">
    <property type="term" value="P:protoporphyrinogen IX biosynthetic process"/>
    <property type="evidence" value="ECO:0007669"/>
    <property type="project" value="UniProtKB-UniRule"/>
</dbReference>
<dbReference type="InterPro" id="IPR005814">
    <property type="entry name" value="Aminotrans_3"/>
</dbReference>
<dbReference type="InterPro" id="IPR015422">
    <property type="entry name" value="PyrdxlP-dep_Trfase_small"/>
</dbReference>
<name>A0A2Y9BST0_9MICO</name>
<evidence type="ECO:0000256" key="6">
    <source>
        <dbReference type="ARBA" id="ARBA00023235"/>
    </source>
</evidence>
<evidence type="ECO:0000256" key="5">
    <source>
        <dbReference type="ARBA" id="ARBA00022898"/>
    </source>
</evidence>
<dbReference type="EMBL" id="UESZ01000001">
    <property type="protein sequence ID" value="SSA32852.1"/>
    <property type="molecule type" value="Genomic_DNA"/>
</dbReference>
<dbReference type="PANTHER" id="PTHR43713">
    <property type="entry name" value="GLUTAMATE-1-SEMIALDEHYDE 2,1-AMINOMUTASE"/>
    <property type="match status" value="1"/>
</dbReference>